<dbReference type="WBParaSite" id="MCU_001378-RA">
    <property type="protein sequence ID" value="MCU_001378-RA"/>
    <property type="gene ID" value="MCU_001378"/>
</dbReference>
<protein>
    <submittedName>
        <fullName evidence="2">Uncharacterized protein</fullName>
    </submittedName>
</protein>
<feature type="region of interest" description="Disordered" evidence="1">
    <location>
        <begin position="1"/>
        <end position="85"/>
    </location>
</feature>
<proteinExistence type="predicted"/>
<feature type="compositionally biased region" description="Polar residues" evidence="1">
    <location>
        <begin position="16"/>
        <end position="29"/>
    </location>
</feature>
<feature type="compositionally biased region" description="Polar residues" evidence="1">
    <location>
        <begin position="43"/>
        <end position="54"/>
    </location>
</feature>
<sequence>MAQLRHARQLSKQHHQVQTSPHLSPTESAASVLRIHAGRRQFTHQPQFSANVARSSKRVSNTRHQKRLYPPSRHRLTPRCVNNSHARPPGFATYAIHTALHTNRLTPFTVSSAISP</sequence>
<feature type="compositionally biased region" description="Basic residues" evidence="1">
    <location>
        <begin position="55"/>
        <end position="77"/>
    </location>
</feature>
<name>A0A5K3EMS5_MESCO</name>
<evidence type="ECO:0000256" key="1">
    <source>
        <dbReference type="SAM" id="MobiDB-lite"/>
    </source>
</evidence>
<organism evidence="2">
    <name type="scientific">Mesocestoides corti</name>
    <name type="common">Flatworm</name>
    <dbReference type="NCBI Taxonomy" id="53468"/>
    <lineage>
        <taxon>Eukaryota</taxon>
        <taxon>Metazoa</taxon>
        <taxon>Spiralia</taxon>
        <taxon>Lophotrochozoa</taxon>
        <taxon>Platyhelminthes</taxon>
        <taxon>Cestoda</taxon>
        <taxon>Eucestoda</taxon>
        <taxon>Cyclophyllidea</taxon>
        <taxon>Mesocestoididae</taxon>
        <taxon>Mesocestoides</taxon>
    </lineage>
</organism>
<dbReference type="AlphaFoldDB" id="A0A5K3EMS5"/>
<evidence type="ECO:0000313" key="2">
    <source>
        <dbReference type="WBParaSite" id="MCU_001378-RA"/>
    </source>
</evidence>
<reference evidence="2" key="1">
    <citation type="submission" date="2019-11" db="UniProtKB">
        <authorList>
            <consortium name="WormBaseParasite"/>
        </authorList>
    </citation>
    <scope>IDENTIFICATION</scope>
</reference>
<accession>A0A5K3EMS5</accession>
<feature type="compositionally biased region" description="Basic residues" evidence="1">
    <location>
        <begin position="1"/>
        <end position="15"/>
    </location>
</feature>